<feature type="domain" description="AAA+ ATPase" evidence="1">
    <location>
        <begin position="32"/>
        <end position="162"/>
    </location>
</feature>
<protein>
    <submittedName>
        <fullName evidence="2">AAA ATPase</fullName>
    </submittedName>
</protein>
<accession>D6Z4R9</accession>
<organism evidence="2 3">
    <name type="scientific">Desulfurivibrio alkaliphilus (strain DSM 19089 / UNIQEM U267 / AHT2)</name>
    <dbReference type="NCBI Taxonomy" id="589865"/>
    <lineage>
        <taxon>Bacteria</taxon>
        <taxon>Pseudomonadati</taxon>
        <taxon>Thermodesulfobacteriota</taxon>
        <taxon>Desulfobulbia</taxon>
        <taxon>Desulfobulbales</taxon>
        <taxon>Desulfobulbaceae</taxon>
        <taxon>Desulfurivibrio</taxon>
    </lineage>
</organism>
<dbReference type="HOGENOM" id="CLU_058017_0_0_7"/>
<dbReference type="InterPro" id="IPR003593">
    <property type="entry name" value="AAA+_ATPase"/>
</dbReference>
<dbReference type="AlphaFoldDB" id="D6Z4R9"/>
<dbReference type="PANTHER" id="PTHR42990">
    <property type="entry name" value="ATPASE"/>
    <property type="match status" value="1"/>
</dbReference>
<evidence type="ECO:0000259" key="1">
    <source>
        <dbReference type="SMART" id="SM00382"/>
    </source>
</evidence>
<dbReference type="STRING" id="589865.DaAHT2_1864"/>
<dbReference type="KEGG" id="dak:DaAHT2_1864"/>
<dbReference type="eggNOG" id="COG1373">
    <property type="taxonomic scope" value="Bacteria"/>
</dbReference>
<dbReference type="PANTHER" id="PTHR42990:SF1">
    <property type="entry name" value="AAA+ ATPASE DOMAIN-CONTAINING PROTEIN"/>
    <property type="match status" value="1"/>
</dbReference>
<sequence length="400" mass="44759">MDIDHLITLSRTTLERRQEKYRRFLHARLNQQGRLIGIKGPRGAGKTTLVMQLLQDSGLATAEALEALYVTADHPRVNAMRLYDIAEAFAKIGGKLLVVDEIHKQSGFAADLKAIYDTLPLRAIFTGSSALHLDQAKVDLSRRAVIHTLPCLSLREYVELETGLEFAAVDLATLVQDHAAISGEIVKRLADRRILRLYRDYLAGGAYPFYREGVADYPVKLIEVVRQTIDSDLAVIYKIDKDHLHKLNRILELICRSPPLELKVTKLAGAAGINVRTLYAYLDYLAKGSLVRPVPSHKSQAKPDKLYFDNPNLFGILCDYPQEGTIRETFAAAMLANAGHRLHYPARGDFLVDQRYLFEVGGKGKDFGQISGVADSFVLRDHEEYGVGSKIPLWLLGFLY</sequence>
<dbReference type="SMART" id="SM00382">
    <property type="entry name" value="AAA"/>
    <property type="match status" value="1"/>
</dbReference>
<dbReference type="SUPFAM" id="SSF52540">
    <property type="entry name" value="P-loop containing nucleoside triphosphate hydrolases"/>
    <property type="match status" value="1"/>
</dbReference>
<dbReference type="InterPro" id="IPR027417">
    <property type="entry name" value="P-loop_NTPase"/>
</dbReference>
<gene>
    <name evidence="2" type="ordered locus">DaAHT2_1864</name>
</gene>
<dbReference type="RefSeq" id="WP_013164067.1">
    <property type="nucleotide sequence ID" value="NC_014216.1"/>
</dbReference>
<name>D6Z4R9_DESAT</name>
<dbReference type="EMBL" id="CP001940">
    <property type="protein sequence ID" value="ADH86544.1"/>
    <property type="molecule type" value="Genomic_DNA"/>
</dbReference>
<dbReference type="Gene3D" id="3.40.50.300">
    <property type="entry name" value="P-loop containing nucleotide triphosphate hydrolases"/>
    <property type="match status" value="1"/>
</dbReference>
<dbReference type="InParanoid" id="D6Z4R9"/>
<dbReference type="InterPro" id="IPR041682">
    <property type="entry name" value="AAA_14"/>
</dbReference>
<reference evidence="3" key="1">
    <citation type="submission" date="2010-02" db="EMBL/GenBank/DDBJ databases">
        <title>Complete sequence of Desulfurivibrio alkaliphilus AHT2.</title>
        <authorList>
            <consortium name="US DOE Joint Genome Institute"/>
            <person name="Pitluck S."/>
            <person name="Chertkov O."/>
            <person name="Detter J.C."/>
            <person name="Han C."/>
            <person name="Tapia R."/>
            <person name="Larimer F."/>
            <person name="Land M."/>
            <person name="Hauser L."/>
            <person name="Kyrpides N."/>
            <person name="Mikhailova N."/>
            <person name="Sorokin D.Y."/>
            <person name="Muyzer G."/>
            <person name="Woyke T."/>
        </authorList>
    </citation>
    <scope>NUCLEOTIDE SEQUENCE [LARGE SCALE GENOMIC DNA]</scope>
    <source>
        <strain evidence="3">DSM 19089 / UNIQEM U267 / AHT2</strain>
    </source>
</reference>
<evidence type="ECO:0000313" key="2">
    <source>
        <dbReference type="EMBL" id="ADH86544.1"/>
    </source>
</evidence>
<dbReference type="Pfam" id="PF13173">
    <property type="entry name" value="AAA_14"/>
    <property type="match status" value="1"/>
</dbReference>
<evidence type="ECO:0000313" key="3">
    <source>
        <dbReference type="Proteomes" id="UP000001508"/>
    </source>
</evidence>
<keyword evidence="3" id="KW-1185">Reference proteome</keyword>
<dbReference type="Proteomes" id="UP000001508">
    <property type="component" value="Chromosome"/>
</dbReference>
<proteinExistence type="predicted"/>